<organism evidence="1">
    <name type="scientific">Acerihabitans sp. KWT182</name>
    <dbReference type="NCBI Taxonomy" id="3157919"/>
    <lineage>
        <taxon>Bacteria</taxon>
        <taxon>Pseudomonadati</taxon>
        <taxon>Pseudomonadota</taxon>
        <taxon>Gammaproteobacteria</taxon>
        <taxon>Enterobacterales</taxon>
        <taxon>Pectobacteriaceae</taxon>
        <taxon>Acerihabitans</taxon>
    </lineage>
</organism>
<dbReference type="EMBL" id="CP157947">
    <property type="protein sequence ID" value="XBS70674.1"/>
    <property type="molecule type" value="Genomic_DNA"/>
</dbReference>
<evidence type="ECO:0008006" key="2">
    <source>
        <dbReference type="Google" id="ProtNLM"/>
    </source>
</evidence>
<proteinExistence type="predicted"/>
<reference evidence="1" key="1">
    <citation type="submission" date="2024-06" db="EMBL/GenBank/DDBJ databases">
        <authorList>
            <person name="Coelho C."/>
            <person name="Bento M."/>
            <person name="Garcia E."/>
            <person name="Camelo A."/>
            <person name="Brandao I."/>
            <person name="Espirito Santo C."/>
            <person name="Trovao J."/>
            <person name="Verissimo A."/>
            <person name="Costa J."/>
            <person name="Tiago I."/>
        </authorList>
    </citation>
    <scope>NUCLEOTIDE SEQUENCE</scope>
    <source>
        <strain evidence="1">KWT182</strain>
    </source>
</reference>
<gene>
    <name evidence="1" type="ORF">ABK905_05885</name>
</gene>
<dbReference type="AlphaFoldDB" id="A0AAU7QBZ3"/>
<name>A0AAU7QBZ3_9GAMM</name>
<evidence type="ECO:0000313" key="1">
    <source>
        <dbReference type="EMBL" id="XBS70674.1"/>
    </source>
</evidence>
<sequence>MLVEHYPYVSQWAAPALNQRILAGGDPCSDPQWQASSGFLDAQEYRYWSWRICGIACFQSVLLYLRRQGLSLDPSLASRYAIWRHAMAAKAYIPPAGRFRAGTDLCALRGHDRSSLRYQVSGGCRH</sequence>
<accession>A0AAU7QBZ3</accession>
<protein>
    <recommendedName>
        <fullName evidence="2">Peptidase C39-like domain-containing protein</fullName>
    </recommendedName>
</protein>